<reference evidence="1" key="1">
    <citation type="submission" date="2020-07" db="EMBL/GenBank/DDBJ databases">
        <title>Genome sequence and genetic diversity analysis of an under-domesticated orphan crop, white fonio (Digitaria exilis).</title>
        <authorList>
            <person name="Bennetzen J.L."/>
            <person name="Chen S."/>
            <person name="Ma X."/>
            <person name="Wang X."/>
            <person name="Yssel A.E.J."/>
            <person name="Chaluvadi S.R."/>
            <person name="Johnson M."/>
            <person name="Gangashetty P."/>
            <person name="Hamidou F."/>
            <person name="Sanogo M.D."/>
            <person name="Zwaenepoel A."/>
            <person name="Wallace J."/>
            <person name="Van De Peer Y."/>
            <person name="Van Deynze A."/>
        </authorList>
    </citation>
    <scope>NUCLEOTIDE SEQUENCE</scope>
    <source>
        <tissue evidence="1">Leaves</tissue>
    </source>
</reference>
<dbReference type="Proteomes" id="UP000636709">
    <property type="component" value="Unassembled WGS sequence"/>
</dbReference>
<sequence>MTEGLVLKKPGLATLIKITAPALAATQGLMSGSGSLGPTHQLLSPRQRWLASSQPNMPQAHTISSHECSLSPFALTDAIEVHRQRRRSDRLASRRWSTAAGCFEDSATFCSPTHPSLSSSPPESSTDAWFVRLDRRLGFGLGPKIGDETERTAATAMDYTNAMPDAAGPDAWTNVAPIWAFTEDDYRQWSVDSRNAYSRGIQIL</sequence>
<comment type="caution">
    <text evidence="1">The sequence shown here is derived from an EMBL/GenBank/DDBJ whole genome shotgun (WGS) entry which is preliminary data.</text>
</comment>
<protein>
    <submittedName>
        <fullName evidence="1">Uncharacterized protein</fullName>
    </submittedName>
</protein>
<accession>A0A835BVR4</accession>
<proteinExistence type="predicted"/>
<organism evidence="1 2">
    <name type="scientific">Digitaria exilis</name>
    <dbReference type="NCBI Taxonomy" id="1010633"/>
    <lineage>
        <taxon>Eukaryota</taxon>
        <taxon>Viridiplantae</taxon>
        <taxon>Streptophyta</taxon>
        <taxon>Embryophyta</taxon>
        <taxon>Tracheophyta</taxon>
        <taxon>Spermatophyta</taxon>
        <taxon>Magnoliopsida</taxon>
        <taxon>Liliopsida</taxon>
        <taxon>Poales</taxon>
        <taxon>Poaceae</taxon>
        <taxon>PACMAD clade</taxon>
        <taxon>Panicoideae</taxon>
        <taxon>Panicodae</taxon>
        <taxon>Paniceae</taxon>
        <taxon>Anthephorinae</taxon>
        <taxon>Digitaria</taxon>
    </lineage>
</organism>
<evidence type="ECO:0000313" key="1">
    <source>
        <dbReference type="EMBL" id="KAF8712969.1"/>
    </source>
</evidence>
<dbReference type="AlphaFoldDB" id="A0A835BVR4"/>
<gene>
    <name evidence="1" type="ORF">HU200_028757</name>
</gene>
<name>A0A835BVR4_9POAL</name>
<keyword evidence="2" id="KW-1185">Reference proteome</keyword>
<evidence type="ECO:0000313" key="2">
    <source>
        <dbReference type="Proteomes" id="UP000636709"/>
    </source>
</evidence>
<dbReference type="EMBL" id="JACEFO010001742">
    <property type="protein sequence ID" value="KAF8712969.1"/>
    <property type="molecule type" value="Genomic_DNA"/>
</dbReference>